<dbReference type="EMBL" id="BMAO01019209">
    <property type="protein sequence ID" value="GFR29063.1"/>
    <property type="molecule type" value="Genomic_DNA"/>
</dbReference>
<protein>
    <submittedName>
        <fullName evidence="1">Uncharacterized protein</fullName>
    </submittedName>
</protein>
<comment type="caution">
    <text evidence="1">The sequence shown here is derived from an EMBL/GenBank/DDBJ whole genome shotgun (WGS) entry which is preliminary data.</text>
</comment>
<dbReference type="Proteomes" id="UP000887116">
    <property type="component" value="Unassembled WGS sequence"/>
</dbReference>
<proteinExistence type="predicted"/>
<reference evidence="1" key="1">
    <citation type="submission" date="2020-07" db="EMBL/GenBank/DDBJ databases">
        <title>Multicomponent nature underlies the extraordinary mechanical properties of spider dragline silk.</title>
        <authorList>
            <person name="Kono N."/>
            <person name="Nakamura H."/>
            <person name="Mori M."/>
            <person name="Yoshida Y."/>
            <person name="Ohtoshi R."/>
            <person name="Malay A.D."/>
            <person name="Moran D.A.P."/>
            <person name="Tomita M."/>
            <person name="Numata K."/>
            <person name="Arakawa K."/>
        </authorList>
    </citation>
    <scope>NUCLEOTIDE SEQUENCE</scope>
</reference>
<evidence type="ECO:0000313" key="1">
    <source>
        <dbReference type="EMBL" id="GFR29063.1"/>
    </source>
</evidence>
<gene>
    <name evidence="1" type="ORF">TNCT_615711</name>
</gene>
<dbReference type="AlphaFoldDB" id="A0A8X6JKJ5"/>
<accession>A0A8X6JKJ5</accession>
<sequence>MPVRQPCLSTQACHQTAKFLLGNVLGRSYKKMRIVPPNRFIAKCAMHVSLSLRVVTRVAEFRRQSIKVQYGTVPFP</sequence>
<name>A0A8X6JKJ5_TRICU</name>
<keyword evidence="2" id="KW-1185">Reference proteome</keyword>
<evidence type="ECO:0000313" key="2">
    <source>
        <dbReference type="Proteomes" id="UP000887116"/>
    </source>
</evidence>
<organism evidence="1 2">
    <name type="scientific">Trichonephila clavata</name>
    <name type="common">Joro spider</name>
    <name type="synonym">Nephila clavata</name>
    <dbReference type="NCBI Taxonomy" id="2740835"/>
    <lineage>
        <taxon>Eukaryota</taxon>
        <taxon>Metazoa</taxon>
        <taxon>Ecdysozoa</taxon>
        <taxon>Arthropoda</taxon>
        <taxon>Chelicerata</taxon>
        <taxon>Arachnida</taxon>
        <taxon>Araneae</taxon>
        <taxon>Araneomorphae</taxon>
        <taxon>Entelegynae</taxon>
        <taxon>Araneoidea</taxon>
        <taxon>Nephilidae</taxon>
        <taxon>Trichonephila</taxon>
    </lineage>
</organism>